<dbReference type="Gene3D" id="2.60.40.10">
    <property type="entry name" value="Immunoglobulins"/>
    <property type="match status" value="2"/>
</dbReference>
<dbReference type="OMA" id="PTYSWKT"/>
<evidence type="ECO:0000259" key="3">
    <source>
        <dbReference type="PROSITE" id="PS50835"/>
    </source>
</evidence>
<dbReference type="Ensembl" id="ENSMMOT00000026668.1">
    <property type="protein sequence ID" value="ENSMMOP00000026225.1"/>
    <property type="gene ID" value="ENSMMOG00000019886.1"/>
</dbReference>
<dbReference type="GO" id="GO:0005886">
    <property type="term" value="C:plasma membrane"/>
    <property type="evidence" value="ECO:0007669"/>
    <property type="project" value="InterPro"/>
</dbReference>
<evidence type="ECO:0000313" key="5">
    <source>
        <dbReference type="Proteomes" id="UP000261620"/>
    </source>
</evidence>
<feature type="domain" description="Ig-like" evidence="3">
    <location>
        <begin position="67"/>
        <end position="163"/>
    </location>
</feature>
<keyword evidence="5" id="KW-1185">Reference proteome</keyword>
<sequence length="360" mass="40646">ILSDLKFSYEGRASLEVDTNGYISKLSLKKVTMQDSRRYQCSVRIPGDDEGTLAATTSLLVLVPPSPPICKIQGTAEYWQNISLTCQSEEGSPKPVPEWKRFSVENIPKPFPPKTTESIFFPINIRNTDGVLSLFNISIETSGFYICTSTNRIGSASCNLTLAVMPGSMNIGSTAAIIGGVLAGVVLLGIIIFCCCRKKGKNEDNVEDSPAKVFYDRDAPEVGEKYLDEKPNRDTKQSNQKENKDKPKFEDDQHGNSSGEEGHVQERDTDSQRYQYDQENPHRGSRDRLDDKPNHYGGSRDRLDDKRDHYGGSRDRLDDRRDHYGGSRDRLDDRRDRYGGSRDRLDDRRDRYGGSRDRLD</sequence>
<feature type="region of interest" description="Disordered" evidence="1">
    <location>
        <begin position="220"/>
        <end position="360"/>
    </location>
</feature>
<dbReference type="SUPFAM" id="SSF48726">
    <property type="entry name" value="Immunoglobulin"/>
    <property type="match status" value="2"/>
</dbReference>
<dbReference type="InterPro" id="IPR007110">
    <property type="entry name" value="Ig-like_dom"/>
</dbReference>
<reference evidence="4" key="2">
    <citation type="submission" date="2025-09" db="UniProtKB">
        <authorList>
            <consortium name="Ensembl"/>
        </authorList>
    </citation>
    <scope>IDENTIFICATION</scope>
</reference>
<dbReference type="PANTHER" id="PTHR44969">
    <property type="entry name" value="CELL SURFACE A33 ANTIGEN"/>
    <property type="match status" value="1"/>
</dbReference>
<feature type="transmembrane region" description="Helical" evidence="2">
    <location>
        <begin position="175"/>
        <end position="196"/>
    </location>
</feature>
<keyword evidence="2" id="KW-0812">Transmembrane</keyword>
<reference evidence="4" key="1">
    <citation type="submission" date="2025-08" db="UniProtKB">
        <authorList>
            <consortium name="Ensembl"/>
        </authorList>
    </citation>
    <scope>IDENTIFICATION</scope>
</reference>
<dbReference type="PANTHER" id="PTHR44969:SF1">
    <property type="entry name" value="CELL SURFACE A33 ANTIGEN"/>
    <property type="match status" value="1"/>
</dbReference>
<dbReference type="STRING" id="94237.ENSMMOP00000026225"/>
<dbReference type="InterPro" id="IPR013783">
    <property type="entry name" value="Ig-like_fold"/>
</dbReference>
<dbReference type="PROSITE" id="PS50835">
    <property type="entry name" value="IG_LIKE"/>
    <property type="match status" value="1"/>
</dbReference>
<evidence type="ECO:0000256" key="2">
    <source>
        <dbReference type="SAM" id="Phobius"/>
    </source>
</evidence>
<name>A0A3Q3XCV8_MOLML</name>
<evidence type="ECO:0000256" key="1">
    <source>
        <dbReference type="SAM" id="MobiDB-lite"/>
    </source>
</evidence>
<dbReference type="InterPro" id="IPR042474">
    <property type="entry name" value="A33"/>
</dbReference>
<organism evidence="4 5">
    <name type="scientific">Mola mola</name>
    <name type="common">Ocean sunfish</name>
    <name type="synonym">Tetraodon mola</name>
    <dbReference type="NCBI Taxonomy" id="94237"/>
    <lineage>
        <taxon>Eukaryota</taxon>
        <taxon>Metazoa</taxon>
        <taxon>Chordata</taxon>
        <taxon>Craniata</taxon>
        <taxon>Vertebrata</taxon>
        <taxon>Euteleostomi</taxon>
        <taxon>Actinopterygii</taxon>
        <taxon>Neopterygii</taxon>
        <taxon>Teleostei</taxon>
        <taxon>Neoteleostei</taxon>
        <taxon>Acanthomorphata</taxon>
        <taxon>Eupercaria</taxon>
        <taxon>Tetraodontiformes</taxon>
        <taxon>Molidae</taxon>
        <taxon>Mola</taxon>
    </lineage>
</organism>
<dbReference type="InterPro" id="IPR036179">
    <property type="entry name" value="Ig-like_dom_sf"/>
</dbReference>
<feature type="compositionally biased region" description="Basic and acidic residues" evidence="1">
    <location>
        <begin position="220"/>
        <end position="271"/>
    </location>
</feature>
<protein>
    <recommendedName>
        <fullName evidence="3">Ig-like domain-containing protein</fullName>
    </recommendedName>
</protein>
<proteinExistence type="predicted"/>
<feature type="compositionally biased region" description="Basic and acidic residues" evidence="1">
    <location>
        <begin position="279"/>
        <end position="360"/>
    </location>
</feature>
<accession>A0A3Q3XCV8</accession>
<keyword evidence="2" id="KW-1133">Transmembrane helix</keyword>
<evidence type="ECO:0000313" key="4">
    <source>
        <dbReference type="Ensembl" id="ENSMMOP00000026225.1"/>
    </source>
</evidence>
<keyword evidence="2" id="KW-0472">Membrane</keyword>
<dbReference type="AlphaFoldDB" id="A0A3Q3XCV8"/>
<dbReference type="Proteomes" id="UP000261620">
    <property type="component" value="Unplaced"/>
</dbReference>